<feature type="transmembrane region" description="Helical" evidence="12">
    <location>
        <begin position="20"/>
        <end position="43"/>
    </location>
</feature>
<dbReference type="STRING" id="930990.A0A067MQS8"/>
<comment type="subcellular location">
    <subcellularLocation>
        <location evidence="1">Endoplasmic reticulum membrane</location>
        <topology evidence="1">Single-pass membrane protein</topology>
    </subcellularLocation>
</comment>
<evidence type="ECO:0000256" key="10">
    <source>
        <dbReference type="ARBA" id="ARBA00023170"/>
    </source>
</evidence>
<evidence type="ECO:0000256" key="8">
    <source>
        <dbReference type="ARBA" id="ARBA00023134"/>
    </source>
</evidence>
<evidence type="ECO:0000256" key="4">
    <source>
        <dbReference type="ARBA" id="ARBA00022692"/>
    </source>
</evidence>
<dbReference type="SUPFAM" id="SSF52540">
    <property type="entry name" value="P-loop containing nucleoside triphosphate hydrolases"/>
    <property type="match status" value="1"/>
</dbReference>
<proteinExistence type="inferred from homology"/>
<gene>
    <name evidence="13" type="ORF">BOTBODRAFT_29229</name>
</gene>
<dbReference type="InterPro" id="IPR027417">
    <property type="entry name" value="P-loop_NTPase"/>
</dbReference>
<name>A0A067MQS8_BOTB1</name>
<dbReference type="HOGENOM" id="CLU_073388_0_0_1"/>
<dbReference type="Pfam" id="PF09439">
    <property type="entry name" value="SRPRB"/>
    <property type="match status" value="1"/>
</dbReference>
<dbReference type="InParanoid" id="A0A067MQS8"/>
<keyword evidence="8" id="KW-0342">GTP-binding</keyword>
<evidence type="ECO:0000256" key="7">
    <source>
        <dbReference type="ARBA" id="ARBA00022989"/>
    </source>
</evidence>
<dbReference type="OrthoDB" id="41266at2759"/>
<keyword evidence="9 12" id="KW-0472">Membrane</keyword>
<comment type="similarity">
    <text evidence="2">Belongs to the SRP receptor beta subunit family.</text>
</comment>
<keyword evidence="10" id="KW-0675">Receptor</keyword>
<organism evidence="13 14">
    <name type="scientific">Botryobasidium botryosum (strain FD-172 SS1)</name>
    <dbReference type="NCBI Taxonomy" id="930990"/>
    <lineage>
        <taxon>Eukaryota</taxon>
        <taxon>Fungi</taxon>
        <taxon>Dikarya</taxon>
        <taxon>Basidiomycota</taxon>
        <taxon>Agaricomycotina</taxon>
        <taxon>Agaricomycetes</taxon>
        <taxon>Cantharellales</taxon>
        <taxon>Botryobasidiaceae</taxon>
        <taxon>Botryobasidium</taxon>
    </lineage>
</organism>
<evidence type="ECO:0000256" key="12">
    <source>
        <dbReference type="SAM" id="Phobius"/>
    </source>
</evidence>
<dbReference type="FunCoup" id="A0A067MQS8">
    <property type="interactions" value="490"/>
</dbReference>
<feature type="region of interest" description="Disordered" evidence="11">
    <location>
        <begin position="274"/>
        <end position="294"/>
    </location>
</feature>
<reference evidence="14" key="1">
    <citation type="journal article" date="2014" name="Proc. Natl. Acad. Sci. U.S.A.">
        <title>Extensive sampling of basidiomycete genomes demonstrates inadequacy of the white-rot/brown-rot paradigm for wood decay fungi.</title>
        <authorList>
            <person name="Riley R."/>
            <person name="Salamov A.A."/>
            <person name="Brown D.W."/>
            <person name="Nagy L.G."/>
            <person name="Floudas D."/>
            <person name="Held B.W."/>
            <person name="Levasseur A."/>
            <person name="Lombard V."/>
            <person name="Morin E."/>
            <person name="Otillar R."/>
            <person name="Lindquist E.A."/>
            <person name="Sun H."/>
            <person name="LaButti K.M."/>
            <person name="Schmutz J."/>
            <person name="Jabbour D."/>
            <person name="Luo H."/>
            <person name="Baker S.E."/>
            <person name="Pisabarro A.G."/>
            <person name="Walton J.D."/>
            <person name="Blanchette R.A."/>
            <person name="Henrissat B."/>
            <person name="Martin F."/>
            <person name="Cullen D."/>
            <person name="Hibbett D.S."/>
            <person name="Grigoriev I.V."/>
        </authorList>
    </citation>
    <scope>NUCLEOTIDE SEQUENCE [LARGE SCALE GENOMIC DNA]</scope>
    <source>
        <strain evidence="14">FD-172 SS1</strain>
    </source>
</reference>
<sequence length="303" mass="31761">MESTDTPRPAQLPITPLLPFSAAQISLFAAFIAAIFFVALVYIRNRTIARRGSAILLVGPSDAGKTAILTSLSYAGALPTHTSIQPTITSIRLSPDAPAPIKLIDVPGHPRIRDQFTEYLPDAKAVVFVVDTSTIARNGAAVAEHLHLILHAITSLPPSVTPPALLLLAHKADLLSRPPTSTPSPATLTLATERVRTVLERELEKRRIAASGSVGVEGLGDDGGDEGGAGGQSGLGGLECLGEGGAFSFSRWDGGAVECAGTWVKVARLDLGESGEKGQLSEKEPAEGEDGLEGLRRWLEELS</sequence>
<feature type="compositionally biased region" description="Basic and acidic residues" evidence="11">
    <location>
        <begin position="274"/>
        <end position="286"/>
    </location>
</feature>
<dbReference type="GO" id="GO:0005789">
    <property type="term" value="C:endoplasmic reticulum membrane"/>
    <property type="evidence" value="ECO:0007669"/>
    <property type="project" value="UniProtKB-SubCell"/>
</dbReference>
<evidence type="ECO:0000256" key="2">
    <source>
        <dbReference type="ARBA" id="ARBA00005619"/>
    </source>
</evidence>
<accession>A0A067MQS8</accession>
<dbReference type="EMBL" id="KL198022">
    <property type="protein sequence ID" value="KDQ17919.1"/>
    <property type="molecule type" value="Genomic_DNA"/>
</dbReference>
<keyword evidence="4 12" id="KW-0812">Transmembrane</keyword>
<evidence type="ECO:0000256" key="6">
    <source>
        <dbReference type="ARBA" id="ARBA00022824"/>
    </source>
</evidence>
<dbReference type="InterPro" id="IPR019009">
    <property type="entry name" value="SRP_receptor_beta_su"/>
</dbReference>
<dbReference type="Proteomes" id="UP000027195">
    <property type="component" value="Unassembled WGS sequence"/>
</dbReference>
<protein>
    <recommendedName>
        <fullName evidence="3">Signal recognition particle receptor subunit beta</fullName>
    </recommendedName>
</protein>
<evidence type="ECO:0000256" key="5">
    <source>
        <dbReference type="ARBA" id="ARBA00022741"/>
    </source>
</evidence>
<dbReference type="Gene3D" id="3.40.50.300">
    <property type="entry name" value="P-loop containing nucleotide triphosphate hydrolases"/>
    <property type="match status" value="1"/>
</dbReference>
<evidence type="ECO:0000256" key="3">
    <source>
        <dbReference type="ARBA" id="ARBA00020256"/>
    </source>
</evidence>
<keyword evidence="7 12" id="KW-1133">Transmembrane helix</keyword>
<evidence type="ECO:0000313" key="13">
    <source>
        <dbReference type="EMBL" id="KDQ17919.1"/>
    </source>
</evidence>
<dbReference type="GO" id="GO:0005525">
    <property type="term" value="F:GTP binding"/>
    <property type="evidence" value="ECO:0007669"/>
    <property type="project" value="UniProtKB-KW"/>
</dbReference>
<keyword evidence="14" id="KW-1185">Reference proteome</keyword>
<evidence type="ECO:0000256" key="11">
    <source>
        <dbReference type="SAM" id="MobiDB-lite"/>
    </source>
</evidence>
<evidence type="ECO:0000256" key="1">
    <source>
        <dbReference type="ARBA" id="ARBA00004389"/>
    </source>
</evidence>
<keyword evidence="5" id="KW-0547">Nucleotide-binding</keyword>
<dbReference type="AlphaFoldDB" id="A0A067MQS8"/>
<evidence type="ECO:0000313" key="14">
    <source>
        <dbReference type="Proteomes" id="UP000027195"/>
    </source>
</evidence>
<keyword evidence="6" id="KW-0256">Endoplasmic reticulum</keyword>
<evidence type="ECO:0000256" key="9">
    <source>
        <dbReference type="ARBA" id="ARBA00023136"/>
    </source>
</evidence>